<keyword evidence="3" id="KW-1185">Reference proteome</keyword>
<sequence length="381" mass="42303">MHQTMEIYMARKKKAPQHRFINTYRVFNEKVSGPRTGLDKFFHGFKDKEQDVQCPAVRANHNVPHPYYAKFIHSNVHFYNEPICHMETADTMHKQVHWWPGGLPSLNPQKPPYGMETTQRSDFVRLPCSSSAHNYSPNKDPVTGIVPLATPRTASHLPKLLLEQISFHNNYDTRRFTNEPPRGKRHGAFVWTEIKPSSGPTGPRGSKVFLSALGSCSHQQPNRGKGSRVENSMTSPPGCLQHSQQMFDSDAHLSKTDLREAAKAYPRIPATGQRGSSISQAEEVGGMCPTEPGVKVDVEAGQPRPWSPDEARGSRLFTSVARLPPLPPATSTCIEPSPGATKTDTCSLLDSNGQQHLAQLSCEKRTPHPLDDKEAAQCCDV</sequence>
<dbReference type="PANTHER" id="PTHR35087:SF1">
    <property type="entry name" value="RIKEN CDNA 4930505A04 GENE"/>
    <property type="match status" value="1"/>
</dbReference>
<proteinExistence type="predicted"/>
<dbReference type="InterPro" id="IPR031365">
    <property type="entry name" value="CMIP6"/>
</dbReference>
<name>A0AAV7RWE7_PLEWA</name>
<feature type="compositionally biased region" description="Polar residues" evidence="1">
    <location>
        <begin position="229"/>
        <end position="239"/>
    </location>
</feature>
<comment type="caution">
    <text evidence="2">The sequence shown here is derived from an EMBL/GenBank/DDBJ whole genome shotgun (WGS) entry which is preliminary data.</text>
</comment>
<feature type="region of interest" description="Disordered" evidence="1">
    <location>
        <begin position="216"/>
        <end position="239"/>
    </location>
</feature>
<gene>
    <name evidence="2" type="ORF">NDU88_009039</name>
</gene>
<protein>
    <submittedName>
        <fullName evidence="2">Uncharacterized protein</fullName>
    </submittedName>
</protein>
<dbReference type="PANTHER" id="PTHR35087">
    <property type="entry name" value="SIMILAR TO HYPOTHETICAL PROTEIN FLJ40298"/>
    <property type="match status" value="1"/>
</dbReference>
<dbReference type="Proteomes" id="UP001066276">
    <property type="component" value="Chromosome 5"/>
</dbReference>
<dbReference type="AlphaFoldDB" id="A0AAV7RWE7"/>
<evidence type="ECO:0000313" key="3">
    <source>
        <dbReference type="Proteomes" id="UP001066276"/>
    </source>
</evidence>
<organism evidence="2 3">
    <name type="scientific">Pleurodeles waltl</name>
    <name type="common">Iberian ribbed newt</name>
    <dbReference type="NCBI Taxonomy" id="8319"/>
    <lineage>
        <taxon>Eukaryota</taxon>
        <taxon>Metazoa</taxon>
        <taxon>Chordata</taxon>
        <taxon>Craniata</taxon>
        <taxon>Vertebrata</taxon>
        <taxon>Euteleostomi</taxon>
        <taxon>Amphibia</taxon>
        <taxon>Batrachia</taxon>
        <taxon>Caudata</taxon>
        <taxon>Salamandroidea</taxon>
        <taxon>Salamandridae</taxon>
        <taxon>Pleurodelinae</taxon>
        <taxon>Pleurodeles</taxon>
    </lineage>
</organism>
<dbReference type="EMBL" id="JANPWB010000009">
    <property type="protein sequence ID" value="KAJ1156315.1"/>
    <property type="molecule type" value="Genomic_DNA"/>
</dbReference>
<dbReference type="Pfam" id="PF15667">
    <property type="entry name" value="CMIP6"/>
    <property type="match status" value="1"/>
</dbReference>
<evidence type="ECO:0000313" key="2">
    <source>
        <dbReference type="EMBL" id="KAJ1156315.1"/>
    </source>
</evidence>
<evidence type="ECO:0000256" key="1">
    <source>
        <dbReference type="SAM" id="MobiDB-lite"/>
    </source>
</evidence>
<accession>A0AAV7RWE7</accession>
<reference evidence="2" key="1">
    <citation type="journal article" date="2022" name="bioRxiv">
        <title>Sequencing and chromosome-scale assembly of the giantPleurodeles waltlgenome.</title>
        <authorList>
            <person name="Brown T."/>
            <person name="Elewa A."/>
            <person name="Iarovenko S."/>
            <person name="Subramanian E."/>
            <person name="Araus A.J."/>
            <person name="Petzold A."/>
            <person name="Susuki M."/>
            <person name="Suzuki K.-i.T."/>
            <person name="Hayashi T."/>
            <person name="Toyoda A."/>
            <person name="Oliveira C."/>
            <person name="Osipova E."/>
            <person name="Leigh N.D."/>
            <person name="Simon A."/>
            <person name="Yun M.H."/>
        </authorList>
    </citation>
    <scope>NUCLEOTIDE SEQUENCE</scope>
    <source>
        <strain evidence="2">20211129_DDA</strain>
        <tissue evidence="2">Liver</tissue>
    </source>
</reference>